<proteinExistence type="predicted"/>
<protein>
    <submittedName>
        <fullName evidence="1">Uncharacterized protein</fullName>
    </submittedName>
</protein>
<evidence type="ECO:0000313" key="1">
    <source>
        <dbReference type="EMBL" id="MBX45289.1"/>
    </source>
</evidence>
<dbReference type="EMBL" id="GGEC01064805">
    <property type="protein sequence ID" value="MBX45289.1"/>
    <property type="molecule type" value="Transcribed_RNA"/>
</dbReference>
<sequence>MLSIIYYSVFIIPTEHCLLQCCTIDVFYKDCFLKENHLGAQINQFRQ</sequence>
<accession>A0A2P2NS20</accession>
<name>A0A2P2NS20_RHIMU</name>
<organism evidence="1">
    <name type="scientific">Rhizophora mucronata</name>
    <name type="common">Asiatic mangrove</name>
    <dbReference type="NCBI Taxonomy" id="61149"/>
    <lineage>
        <taxon>Eukaryota</taxon>
        <taxon>Viridiplantae</taxon>
        <taxon>Streptophyta</taxon>
        <taxon>Embryophyta</taxon>
        <taxon>Tracheophyta</taxon>
        <taxon>Spermatophyta</taxon>
        <taxon>Magnoliopsida</taxon>
        <taxon>eudicotyledons</taxon>
        <taxon>Gunneridae</taxon>
        <taxon>Pentapetalae</taxon>
        <taxon>rosids</taxon>
        <taxon>fabids</taxon>
        <taxon>Malpighiales</taxon>
        <taxon>Rhizophoraceae</taxon>
        <taxon>Rhizophora</taxon>
    </lineage>
</organism>
<reference evidence="1" key="1">
    <citation type="submission" date="2018-02" db="EMBL/GenBank/DDBJ databases">
        <title>Rhizophora mucronata_Transcriptome.</title>
        <authorList>
            <person name="Meera S.P."/>
            <person name="Sreeshan A."/>
            <person name="Augustine A."/>
        </authorList>
    </citation>
    <scope>NUCLEOTIDE SEQUENCE</scope>
    <source>
        <tissue evidence="1">Leaf</tissue>
    </source>
</reference>
<dbReference type="AlphaFoldDB" id="A0A2P2NS20"/>